<dbReference type="GO" id="GO:0003676">
    <property type="term" value="F:nucleic acid binding"/>
    <property type="evidence" value="ECO:0007669"/>
    <property type="project" value="InterPro"/>
</dbReference>
<keyword evidence="8 11" id="KW-0255">Endonuclease</keyword>
<feature type="domain" description="RNase H type-1" evidence="12">
    <location>
        <begin position="1"/>
        <end position="142"/>
    </location>
</feature>
<dbReference type="Gene3D" id="3.30.420.10">
    <property type="entry name" value="Ribonuclease H-like superfamily/Ribonuclease H"/>
    <property type="match status" value="1"/>
</dbReference>
<evidence type="ECO:0000256" key="8">
    <source>
        <dbReference type="ARBA" id="ARBA00022759"/>
    </source>
</evidence>
<evidence type="ECO:0000256" key="10">
    <source>
        <dbReference type="ARBA" id="ARBA00022842"/>
    </source>
</evidence>
<feature type="binding site" evidence="11">
    <location>
        <position position="134"/>
    </location>
    <ligand>
        <name>Mg(2+)</name>
        <dbReference type="ChEBI" id="CHEBI:18420"/>
        <label>2</label>
    </ligand>
</feature>
<dbReference type="InterPro" id="IPR022892">
    <property type="entry name" value="RNaseHI"/>
</dbReference>
<dbReference type="Proteomes" id="UP000448943">
    <property type="component" value="Unassembled WGS sequence"/>
</dbReference>
<accession>A0A6N9Q5U8</accession>
<gene>
    <name evidence="11" type="primary">rnhA</name>
    <name evidence="13" type="ORF">ERL59_14405</name>
</gene>
<keyword evidence="9 11" id="KW-0378">Hydrolase</keyword>
<comment type="catalytic activity">
    <reaction evidence="1 11">
        <text>Endonucleolytic cleavage to 5'-phosphomonoester.</text>
        <dbReference type="EC" id="3.1.26.4"/>
    </reaction>
</comment>
<evidence type="ECO:0000256" key="2">
    <source>
        <dbReference type="ARBA" id="ARBA00004065"/>
    </source>
</evidence>
<dbReference type="InterPro" id="IPR036397">
    <property type="entry name" value="RNaseH_sf"/>
</dbReference>
<evidence type="ECO:0000256" key="1">
    <source>
        <dbReference type="ARBA" id="ARBA00000077"/>
    </source>
</evidence>
<feature type="binding site" evidence="11">
    <location>
        <position position="69"/>
    </location>
    <ligand>
        <name>Mg(2+)</name>
        <dbReference type="ChEBI" id="CHEBI:18420"/>
        <label>1</label>
    </ligand>
</feature>
<dbReference type="InterPro" id="IPR050092">
    <property type="entry name" value="RNase_H"/>
</dbReference>
<dbReference type="GO" id="GO:0005737">
    <property type="term" value="C:cytoplasm"/>
    <property type="evidence" value="ECO:0007669"/>
    <property type="project" value="UniProtKB-SubCell"/>
</dbReference>
<evidence type="ECO:0000256" key="6">
    <source>
        <dbReference type="ARBA" id="ARBA00022722"/>
    </source>
</evidence>
<dbReference type="SUPFAM" id="SSF53098">
    <property type="entry name" value="Ribonuclease H-like"/>
    <property type="match status" value="1"/>
</dbReference>
<feature type="binding site" evidence="11">
    <location>
        <position position="47"/>
    </location>
    <ligand>
        <name>Mg(2+)</name>
        <dbReference type="ChEBI" id="CHEBI:18420"/>
        <label>1</label>
    </ligand>
</feature>
<dbReference type="InterPro" id="IPR012337">
    <property type="entry name" value="RNaseH-like_sf"/>
</dbReference>
<dbReference type="Pfam" id="PF00075">
    <property type="entry name" value="RNase_H"/>
    <property type="match status" value="1"/>
</dbReference>
<comment type="function">
    <text evidence="2 11">Endonuclease that specifically degrades the RNA of RNA-DNA hybrids.</text>
</comment>
<evidence type="ECO:0000256" key="4">
    <source>
        <dbReference type="ARBA" id="ARBA00011245"/>
    </source>
</evidence>
<dbReference type="InterPro" id="IPR002156">
    <property type="entry name" value="RNaseH_domain"/>
</dbReference>
<evidence type="ECO:0000256" key="3">
    <source>
        <dbReference type="ARBA" id="ARBA00005300"/>
    </source>
</evidence>
<evidence type="ECO:0000313" key="13">
    <source>
        <dbReference type="EMBL" id="NBI30140.1"/>
    </source>
</evidence>
<keyword evidence="10 11" id="KW-0460">Magnesium</keyword>
<dbReference type="EMBL" id="SIJB01000029">
    <property type="protein sequence ID" value="NBI30140.1"/>
    <property type="molecule type" value="Genomic_DNA"/>
</dbReference>
<dbReference type="PANTHER" id="PTHR10642">
    <property type="entry name" value="RIBONUCLEASE H1"/>
    <property type="match status" value="1"/>
</dbReference>
<evidence type="ECO:0000256" key="11">
    <source>
        <dbReference type="HAMAP-Rule" id="MF_00042"/>
    </source>
</evidence>
<keyword evidence="11" id="KW-0963">Cytoplasm</keyword>
<comment type="similarity">
    <text evidence="3 11">Belongs to the RNase H family.</text>
</comment>
<feature type="binding site" evidence="11">
    <location>
        <position position="9"/>
    </location>
    <ligand>
        <name>Mg(2+)</name>
        <dbReference type="ChEBI" id="CHEBI:18420"/>
        <label>2</label>
    </ligand>
</feature>
<dbReference type="CDD" id="cd09278">
    <property type="entry name" value="RNase_HI_prokaryote_like"/>
    <property type="match status" value="1"/>
</dbReference>
<evidence type="ECO:0000256" key="9">
    <source>
        <dbReference type="ARBA" id="ARBA00022801"/>
    </source>
</evidence>
<dbReference type="EC" id="3.1.26.4" evidence="5 11"/>
<dbReference type="GO" id="GO:0004523">
    <property type="term" value="F:RNA-DNA hybrid ribonuclease activity"/>
    <property type="evidence" value="ECO:0007669"/>
    <property type="project" value="UniProtKB-UniRule"/>
</dbReference>
<dbReference type="OrthoDB" id="7845843at2"/>
<dbReference type="AlphaFoldDB" id="A0A6N9Q5U8"/>
<comment type="subunit">
    <text evidence="4 11">Monomer.</text>
</comment>
<comment type="caution">
    <text evidence="13">The sequence shown here is derived from an EMBL/GenBank/DDBJ whole genome shotgun (WGS) entry which is preliminary data.</text>
</comment>
<dbReference type="GO" id="GO:0000287">
    <property type="term" value="F:magnesium ion binding"/>
    <property type="evidence" value="ECO:0007669"/>
    <property type="project" value="UniProtKB-UniRule"/>
</dbReference>
<dbReference type="RefSeq" id="WP_160646944.1">
    <property type="nucleotide sequence ID" value="NZ_SIJB01000029.1"/>
</dbReference>
<feature type="binding site" evidence="11">
    <location>
        <position position="9"/>
    </location>
    <ligand>
        <name>Mg(2+)</name>
        <dbReference type="ChEBI" id="CHEBI:18420"/>
        <label>1</label>
    </ligand>
</feature>
<sequence length="147" mass="16602">MKEVTIYTDGACSGNPGPGGWGAILLYGEHRKEISGGEPNTTNNRMELVAVIESLKQLKSPCKVKLHSDSAYIVNCFKQGWIDNWKRNGWKNSKKQPVENQDLWKTLDGLMKIHDVEYIKVKGHSDNELNNRCDFLAVQAAKEQSLR</sequence>
<evidence type="ECO:0000256" key="7">
    <source>
        <dbReference type="ARBA" id="ARBA00022723"/>
    </source>
</evidence>
<comment type="cofactor">
    <cofactor evidence="11">
        <name>Mg(2+)</name>
        <dbReference type="ChEBI" id="CHEBI:18420"/>
    </cofactor>
    <text evidence="11">Binds 1 Mg(2+) ion per subunit. May bind a second metal ion at a regulatory site, or after substrate binding.</text>
</comment>
<dbReference type="PANTHER" id="PTHR10642:SF26">
    <property type="entry name" value="RIBONUCLEASE H1"/>
    <property type="match status" value="1"/>
</dbReference>
<dbReference type="FunFam" id="3.30.420.10:FF:000089">
    <property type="entry name" value="Ribonuclease H"/>
    <property type="match status" value="1"/>
</dbReference>
<dbReference type="GO" id="GO:0043137">
    <property type="term" value="P:DNA replication, removal of RNA primer"/>
    <property type="evidence" value="ECO:0007669"/>
    <property type="project" value="TreeGrafter"/>
</dbReference>
<organism evidence="13 14">
    <name type="scientific">Chengkuizengella marina</name>
    <dbReference type="NCBI Taxonomy" id="2507566"/>
    <lineage>
        <taxon>Bacteria</taxon>
        <taxon>Bacillati</taxon>
        <taxon>Bacillota</taxon>
        <taxon>Bacilli</taxon>
        <taxon>Bacillales</taxon>
        <taxon>Paenibacillaceae</taxon>
        <taxon>Chengkuizengella</taxon>
    </lineage>
</organism>
<comment type="subcellular location">
    <subcellularLocation>
        <location evidence="11">Cytoplasm</location>
    </subcellularLocation>
</comment>
<keyword evidence="14" id="KW-1185">Reference proteome</keyword>
<evidence type="ECO:0000256" key="5">
    <source>
        <dbReference type="ARBA" id="ARBA00012180"/>
    </source>
</evidence>
<reference evidence="13 14" key="1">
    <citation type="submission" date="2019-01" db="EMBL/GenBank/DDBJ databases">
        <title>Chengkuizengella sp. nov., isolated from deep-sea sediment of East Pacific Ocean.</title>
        <authorList>
            <person name="Yang J."/>
            <person name="Lai Q."/>
            <person name="Shao Z."/>
        </authorList>
    </citation>
    <scope>NUCLEOTIDE SEQUENCE [LARGE SCALE GENOMIC DNA]</scope>
    <source>
        <strain evidence="13 14">YPA3-1-1</strain>
    </source>
</reference>
<evidence type="ECO:0000259" key="12">
    <source>
        <dbReference type="PROSITE" id="PS50879"/>
    </source>
</evidence>
<dbReference type="PROSITE" id="PS50879">
    <property type="entry name" value="RNASE_H_1"/>
    <property type="match status" value="1"/>
</dbReference>
<name>A0A6N9Q5U8_9BACL</name>
<protein>
    <recommendedName>
        <fullName evidence="5 11">Ribonuclease H</fullName>
        <shortName evidence="11">RNase H</shortName>
        <ecNumber evidence="5 11">3.1.26.4</ecNumber>
    </recommendedName>
</protein>
<dbReference type="NCBIfam" id="NF001236">
    <property type="entry name" value="PRK00203.1"/>
    <property type="match status" value="1"/>
</dbReference>
<evidence type="ECO:0000313" key="14">
    <source>
        <dbReference type="Proteomes" id="UP000448943"/>
    </source>
</evidence>
<dbReference type="HAMAP" id="MF_00042">
    <property type="entry name" value="RNase_H"/>
    <property type="match status" value="1"/>
</dbReference>
<keyword evidence="7 11" id="KW-0479">Metal-binding</keyword>
<keyword evidence="6 11" id="KW-0540">Nuclease</keyword>
<proteinExistence type="inferred from homology"/>